<comment type="caution">
    <text evidence="4">The sequence shown here is derived from an EMBL/GenBank/DDBJ whole genome shotgun (WGS) entry which is preliminary data.</text>
</comment>
<dbReference type="InterPro" id="IPR036148">
    <property type="entry name" value="MmgE/PrpD_sf"/>
</dbReference>
<evidence type="ECO:0000256" key="1">
    <source>
        <dbReference type="ARBA" id="ARBA00006174"/>
    </source>
</evidence>
<name>A0A841J3Y6_9SPHN</name>
<dbReference type="Gene3D" id="1.10.4100.10">
    <property type="entry name" value="2-methylcitrate dehydratase PrpD"/>
    <property type="match status" value="1"/>
</dbReference>
<dbReference type="AlphaFoldDB" id="A0A841J3Y6"/>
<dbReference type="PANTHER" id="PTHR16943">
    <property type="entry name" value="2-METHYLCITRATE DEHYDRATASE-RELATED"/>
    <property type="match status" value="1"/>
</dbReference>
<sequence length="346" mass="36240">MSGEAPICENAESYMVGLFTRENDVDILGVHEAAELAAFALSADWTRLPDPVRHAARHAFLDATSAMIAGTMHTAFRSILAGISPLADPPRVTVLGVEHAMDILGAAFMNAAGASLCQSQDSLSSDCRNFAVVAAALAVAEDRNATGAELLSAIAVALEAVARSQGRGYAATVGACTAAGVLLGLSEEQMRSALLMAAALSNHPAAQQEPVLKAIATGQCARNGILLAFIARGGTEIRSTNQSAAMEVDPRPLERVDTWQMLVEPDVATAGDQPPPPVDDTNTEELAARAERLIGRALPQAEARRLVKQLVSLEKASQIRTISVKTVPPTQKGAEDKNAPSWFGTS</sequence>
<dbReference type="SUPFAM" id="SSF103378">
    <property type="entry name" value="2-methylcitrate dehydratase PrpD"/>
    <property type="match status" value="1"/>
</dbReference>
<dbReference type="Proteomes" id="UP000552700">
    <property type="component" value="Unassembled WGS sequence"/>
</dbReference>
<dbReference type="RefSeq" id="WP_184077488.1">
    <property type="nucleotide sequence ID" value="NZ_JACIJP010000001.1"/>
</dbReference>
<comment type="similarity">
    <text evidence="1">Belongs to the PrpD family.</text>
</comment>
<evidence type="ECO:0000313" key="4">
    <source>
        <dbReference type="EMBL" id="MBB6122961.1"/>
    </source>
</evidence>
<feature type="domain" description="MmgE/PrpD N-terminal" evidence="3">
    <location>
        <begin position="35"/>
        <end position="235"/>
    </location>
</feature>
<evidence type="ECO:0000313" key="5">
    <source>
        <dbReference type="Proteomes" id="UP000552700"/>
    </source>
</evidence>
<accession>A0A841J3Y6</accession>
<keyword evidence="5" id="KW-1185">Reference proteome</keyword>
<dbReference type="PANTHER" id="PTHR16943:SF8">
    <property type="entry name" value="2-METHYLCITRATE DEHYDRATASE"/>
    <property type="match status" value="1"/>
</dbReference>
<proteinExistence type="inferred from homology"/>
<feature type="region of interest" description="Disordered" evidence="2">
    <location>
        <begin position="324"/>
        <end position="346"/>
    </location>
</feature>
<evidence type="ECO:0000256" key="2">
    <source>
        <dbReference type="SAM" id="MobiDB-lite"/>
    </source>
</evidence>
<dbReference type="InterPro" id="IPR005656">
    <property type="entry name" value="MmgE_PrpD"/>
</dbReference>
<dbReference type="Pfam" id="PF03972">
    <property type="entry name" value="MmgE_PrpD_N"/>
    <property type="match status" value="1"/>
</dbReference>
<dbReference type="InterPro" id="IPR042183">
    <property type="entry name" value="MmgE/PrpD_sf_1"/>
</dbReference>
<evidence type="ECO:0000259" key="3">
    <source>
        <dbReference type="Pfam" id="PF03972"/>
    </source>
</evidence>
<reference evidence="4 5" key="1">
    <citation type="submission" date="2020-08" db="EMBL/GenBank/DDBJ databases">
        <title>Genomic Encyclopedia of Type Strains, Phase IV (KMG-IV): sequencing the most valuable type-strain genomes for metagenomic binning, comparative biology and taxonomic classification.</title>
        <authorList>
            <person name="Goeker M."/>
        </authorList>
    </citation>
    <scope>NUCLEOTIDE SEQUENCE [LARGE SCALE GENOMIC DNA]</scope>
    <source>
        <strain evidence="4 5">DSM 102255</strain>
    </source>
</reference>
<dbReference type="GO" id="GO:0016829">
    <property type="term" value="F:lyase activity"/>
    <property type="evidence" value="ECO:0007669"/>
    <property type="project" value="InterPro"/>
</dbReference>
<dbReference type="InterPro" id="IPR045336">
    <property type="entry name" value="MmgE_PrpD_N"/>
</dbReference>
<gene>
    <name evidence="4" type="ORF">FHS92_000668</name>
</gene>
<dbReference type="EMBL" id="JACIJP010000001">
    <property type="protein sequence ID" value="MBB6122961.1"/>
    <property type="molecule type" value="Genomic_DNA"/>
</dbReference>
<organism evidence="4 5">
    <name type="scientific">Sphingobium subterraneum</name>
    <dbReference type="NCBI Taxonomy" id="627688"/>
    <lineage>
        <taxon>Bacteria</taxon>
        <taxon>Pseudomonadati</taxon>
        <taxon>Pseudomonadota</taxon>
        <taxon>Alphaproteobacteria</taxon>
        <taxon>Sphingomonadales</taxon>
        <taxon>Sphingomonadaceae</taxon>
        <taxon>Sphingobium</taxon>
    </lineage>
</organism>
<protein>
    <recommendedName>
        <fullName evidence="3">MmgE/PrpD N-terminal domain-containing protein</fullName>
    </recommendedName>
</protein>